<accession>A0A1G2PF10</accession>
<evidence type="ECO:0000313" key="2">
    <source>
        <dbReference type="Proteomes" id="UP000178869"/>
    </source>
</evidence>
<dbReference type="EMBL" id="MHSR01000011">
    <property type="protein sequence ID" value="OHA46887.1"/>
    <property type="molecule type" value="Genomic_DNA"/>
</dbReference>
<dbReference type="InterPro" id="IPR005335">
    <property type="entry name" value="Terminase_ssu"/>
</dbReference>
<dbReference type="Pfam" id="PF03592">
    <property type="entry name" value="Terminase_2"/>
    <property type="match status" value="1"/>
</dbReference>
<proteinExistence type="predicted"/>
<dbReference type="Proteomes" id="UP000178869">
    <property type="component" value="Unassembled WGS sequence"/>
</dbReference>
<evidence type="ECO:0008006" key="3">
    <source>
        <dbReference type="Google" id="ProtNLM"/>
    </source>
</evidence>
<name>A0A1G2PF10_9BACT</name>
<organism evidence="1 2">
    <name type="scientific">Candidatus Terrybacteria bacterium RIFCSPHIGHO2_01_FULL_43_35</name>
    <dbReference type="NCBI Taxonomy" id="1802361"/>
    <lineage>
        <taxon>Bacteria</taxon>
        <taxon>Candidatus Terryibacteriota</taxon>
    </lineage>
</organism>
<reference evidence="1 2" key="1">
    <citation type="journal article" date="2016" name="Nat. Commun.">
        <title>Thousands of microbial genomes shed light on interconnected biogeochemical processes in an aquifer system.</title>
        <authorList>
            <person name="Anantharaman K."/>
            <person name="Brown C.T."/>
            <person name="Hug L.A."/>
            <person name="Sharon I."/>
            <person name="Castelle C.J."/>
            <person name="Probst A.J."/>
            <person name="Thomas B.C."/>
            <person name="Singh A."/>
            <person name="Wilkins M.J."/>
            <person name="Karaoz U."/>
            <person name="Brodie E.L."/>
            <person name="Williams K.H."/>
            <person name="Hubbard S.S."/>
            <person name="Banfield J.F."/>
        </authorList>
    </citation>
    <scope>NUCLEOTIDE SEQUENCE [LARGE SCALE GENOMIC DNA]</scope>
</reference>
<dbReference type="InterPro" id="IPR038713">
    <property type="entry name" value="Terminase_Gp1_N_sf"/>
</dbReference>
<protein>
    <recommendedName>
        <fullName evidence="3">Terminase small subunit</fullName>
    </recommendedName>
</protein>
<gene>
    <name evidence="1" type="ORF">A2828_03115</name>
</gene>
<sequence length="115" mass="12688">MKDELTPKQKKFADLIIEGRNGTDAAVEAYGLTNRNSAAVTASRNMRLGKVREYFTDQGYGAATRIVKLSKEAKSEAVRLRANIDILDRIGIGVKKPEVALGVQINFGEDRDEYA</sequence>
<evidence type="ECO:0000313" key="1">
    <source>
        <dbReference type="EMBL" id="OHA46887.1"/>
    </source>
</evidence>
<dbReference type="GO" id="GO:0051276">
    <property type="term" value="P:chromosome organization"/>
    <property type="evidence" value="ECO:0007669"/>
    <property type="project" value="InterPro"/>
</dbReference>
<dbReference type="AlphaFoldDB" id="A0A1G2PF10"/>
<comment type="caution">
    <text evidence="1">The sequence shown here is derived from an EMBL/GenBank/DDBJ whole genome shotgun (WGS) entry which is preliminary data.</text>
</comment>
<dbReference type="Gene3D" id="1.10.10.1400">
    <property type="entry name" value="Terminase, small subunit, N-terminal DNA-binding domain, HTH motif"/>
    <property type="match status" value="1"/>
</dbReference>